<dbReference type="Proteomes" id="UP000244915">
    <property type="component" value="Plasmid unnamed1"/>
</dbReference>
<dbReference type="GO" id="GO:0016616">
    <property type="term" value="F:oxidoreductase activity, acting on the CH-OH group of donors, NAD or NADP as acceptor"/>
    <property type="evidence" value="ECO:0007669"/>
    <property type="project" value="TreeGrafter"/>
</dbReference>
<evidence type="ECO:0000259" key="3">
    <source>
        <dbReference type="Pfam" id="PF01232"/>
    </source>
</evidence>
<name>A0A2U8HK85_9RHOB</name>
<dbReference type="InterPro" id="IPR013131">
    <property type="entry name" value="Mannitol_DH_N"/>
</dbReference>
<dbReference type="Gene3D" id="3.40.50.720">
    <property type="entry name" value="NAD(P)-binding Rossmann-like Domain"/>
    <property type="match status" value="1"/>
</dbReference>
<dbReference type="Pfam" id="PF08125">
    <property type="entry name" value="Mannitol_dh_C"/>
    <property type="match status" value="1"/>
</dbReference>
<protein>
    <submittedName>
        <fullName evidence="5">D-mannonate oxidoreductase</fullName>
    </submittedName>
</protein>
<dbReference type="InterPro" id="IPR013328">
    <property type="entry name" value="6PGD_dom2"/>
</dbReference>
<evidence type="ECO:0000256" key="2">
    <source>
        <dbReference type="ARBA" id="ARBA00023027"/>
    </source>
</evidence>
<sequence>MRLSSLSQVPEALRPGYDPQAHGVGIVHLGLGAFHKAHQAALTDLALAAEGGDWRILGVSLRSPKASDELHPQNGLYTLIAKGAEGTKARVIGAIADAICSAGNPEPALGAMSAPGTKIVSLTVTEKAYGLDRATQGCDPSHPAVAADLASPAAPQGVLGLLTEALRRRRDAGLTPFTVLCCDNLPDNGVLLRGAVVDFARRIDPALSEWIAAEVAFPSTMVDRITPAATPATLAEAAELTGCEDQAAIATETFVQWVIEDNFPQGRPAWEKAGAIFTGNVTAFEMMKLRMLNGTHSMLAYAGFHAGCPYVRDVMAARPLAKLVRRHLGAAAATLPVIPGIDTAAYAEALAIRFENPEIAHQTFQIAMDGSEKMPQRVFSAVADARARGVDCRAFTFATAAWLRHLSGATHDCAPYALRDPRAAELQAMAKGREADEIVGALRHAAFVPPALAADEGFWAEVAGLLAEMLFEPMRDVIAREAAF</sequence>
<dbReference type="PANTHER" id="PTHR43362">
    <property type="entry name" value="MANNITOL DEHYDROGENASE DSF1-RELATED"/>
    <property type="match status" value="1"/>
</dbReference>
<reference evidence="5 6" key="1">
    <citation type="submission" date="2017-06" db="EMBL/GenBank/DDBJ databases">
        <title>Yangia sp. YSBP01 complete genome sequence.</title>
        <authorList>
            <person name="Woo J.-H."/>
            <person name="Kim H.-S."/>
        </authorList>
    </citation>
    <scope>NUCLEOTIDE SEQUENCE [LARGE SCALE GENOMIC DNA]</scope>
    <source>
        <strain evidence="5 6">YSBP01</strain>
        <plasmid evidence="5 6">unnamed1</plasmid>
    </source>
</reference>
<dbReference type="RefSeq" id="WP_108970264.1">
    <property type="nucleotide sequence ID" value="NZ_CP022191.1"/>
</dbReference>
<dbReference type="InterPro" id="IPR036291">
    <property type="entry name" value="NAD(P)-bd_dom_sf"/>
</dbReference>
<dbReference type="PANTHER" id="PTHR43362:SF1">
    <property type="entry name" value="MANNITOL DEHYDROGENASE 2-RELATED"/>
    <property type="match status" value="1"/>
</dbReference>
<evidence type="ECO:0000256" key="1">
    <source>
        <dbReference type="ARBA" id="ARBA00023002"/>
    </source>
</evidence>
<dbReference type="PRINTS" id="PR00084">
    <property type="entry name" value="MTLDHDRGNASE"/>
</dbReference>
<dbReference type="SUPFAM" id="SSF51735">
    <property type="entry name" value="NAD(P)-binding Rossmann-fold domains"/>
    <property type="match status" value="1"/>
</dbReference>
<evidence type="ECO:0000259" key="4">
    <source>
        <dbReference type="Pfam" id="PF08125"/>
    </source>
</evidence>
<dbReference type="PROSITE" id="PS00974">
    <property type="entry name" value="MANNITOL_DHGENASE"/>
    <property type="match status" value="1"/>
</dbReference>
<feature type="domain" description="Mannitol dehydrogenase C-terminal" evidence="4">
    <location>
        <begin position="280"/>
        <end position="446"/>
    </location>
</feature>
<dbReference type="InterPro" id="IPR008927">
    <property type="entry name" value="6-PGluconate_DH-like_C_sf"/>
</dbReference>
<dbReference type="InterPro" id="IPR013118">
    <property type="entry name" value="Mannitol_DH_C"/>
</dbReference>
<dbReference type="OrthoDB" id="271711at2"/>
<dbReference type="Gene3D" id="1.10.1040.10">
    <property type="entry name" value="N-(1-d-carboxylethyl)-l-norvaline Dehydrogenase, domain 2"/>
    <property type="match status" value="1"/>
</dbReference>
<accession>A0A2U8HK85</accession>
<keyword evidence="5" id="KW-0614">Plasmid</keyword>
<geneLocation type="plasmid" evidence="5 6">
    <name>unnamed1</name>
</geneLocation>
<dbReference type="SUPFAM" id="SSF48179">
    <property type="entry name" value="6-phosphogluconate dehydrogenase C-terminal domain-like"/>
    <property type="match status" value="1"/>
</dbReference>
<keyword evidence="2" id="KW-0520">NAD</keyword>
<dbReference type="KEGG" id="ypac:CEW88_20685"/>
<dbReference type="InterPro" id="IPR050988">
    <property type="entry name" value="Mannitol_DH/Oxidoreductase"/>
</dbReference>
<proteinExistence type="predicted"/>
<dbReference type="InterPro" id="IPR000669">
    <property type="entry name" value="Mannitol_DH"/>
</dbReference>
<keyword evidence="1" id="KW-0560">Oxidoreductase</keyword>
<gene>
    <name evidence="5" type="ORF">CEW88_20685</name>
</gene>
<organism evidence="5 6">
    <name type="scientific">Alloyangia pacifica</name>
    <dbReference type="NCBI Taxonomy" id="311180"/>
    <lineage>
        <taxon>Bacteria</taxon>
        <taxon>Pseudomonadati</taxon>
        <taxon>Pseudomonadota</taxon>
        <taxon>Alphaproteobacteria</taxon>
        <taxon>Rhodobacterales</taxon>
        <taxon>Roseobacteraceae</taxon>
        <taxon>Alloyangia</taxon>
    </lineage>
</organism>
<dbReference type="GO" id="GO:0019594">
    <property type="term" value="P:mannitol metabolic process"/>
    <property type="evidence" value="ECO:0007669"/>
    <property type="project" value="InterPro"/>
</dbReference>
<dbReference type="EMBL" id="CP022191">
    <property type="protein sequence ID" value="AWI86161.1"/>
    <property type="molecule type" value="Genomic_DNA"/>
</dbReference>
<dbReference type="InterPro" id="IPR023027">
    <property type="entry name" value="Mannitol_DH_CS"/>
</dbReference>
<evidence type="ECO:0000313" key="5">
    <source>
        <dbReference type="EMBL" id="AWI86161.1"/>
    </source>
</evidence>
<dbReference type="Pfam" id="PF01232">
    <property type="entry name" value="Mannitol_dh"/>
    <property type="match status" value="1"/>
</dbReference>
<dbReference type="AlphaFoldDB" id="A0A2U8HK85"/>
<evidence type="ECO:0000313" key="6">
    <source>
        <dbReference type="Proteomes" id="UP000244915"/>
    </source>
</evidence>
<feature type="domain" description="Mannitol dehydrogenase N-terminal" evidence="3">
    <location>
        <begin position="25"/>
        <end position="272"/>
    </location>
</feature>